<proteinExistence type="predicted"/>
<dbReference type="Proteomes" id="UP000828048">
    <property type="component" value="Chromosome 12"/>
</dbReference>
<sequence length="166" mass="18753">MAEIASMGRLRHRKLVQLLSYTRRKGELLLVYDYIPNGSFDKFLFSNENPFLNWAQRYRIIRGATSPFCICMKKWNKLVLHKDVKASDVLLDVDLKGWLGDFGVARLEARIGHVVGTIGLALELTRTGKATTSTDVFAFGAFILEVAFGRRPVLPLRSPKEVVLVD</sequence>
<evidence type="ECO:0000313" key="1">
    <source>
        <dbReference type="EMBL" id="KAH7863114.1"/>
    </source>
</evidence>
<comment type="caution">
    <text evidence="1">The sequence shown here is derived from an EMBL/GenBank/DDBJ whole genome shotgun (WGS) entry which is preliminary data.</text>
</comment>
<gene>
    <name evidence="1" type="ORF">Vadar_013488</name>
</gene>
<protein>
    <submittedName>
        <fullName evidence="1">Uncharacterized protein</fullName>
    </submittedName>
</protein>
<dbReference type="EMBL" id="CM037162">
    <property type="protein sequence ID" value="KAH7863114.1"/>
    <property type="molecule type" value="Genomic_DNA"/>
</dbReference>
<name>A0ACB7ZBA3_9ERIC</name>
<keyword evidence="2" id="KW-1185">Reference proteome</keyword>
<reference evidence="1 2" key="1">
    <citation type="journal article" date="2021" name="Hortic Res">
        <title>High-quality reference genome and annotation aids understanding of berry development for evergreen blueberry (Vaccinium darrowii).</title>
        <authorList>
            <person name="Yu J."/>
            <person name="Hulse-Kemp A.M."/>
            <person name="Babiker E."/>
            <person name="Staton M."/>
        </authorList>
    </citation>
    <scope>NUCLEOTIDE SEQUENCE [LARGE SCALE GENOMIC DNA]</scope>
    <source>
        <strain evidence="2">cv. NJ 8807/NJ 8810</strain>
        <tissue evidence="1">Young leaf</tissue>
    </source>
</reference>
<accession>A0ACB7ZBA3</accession>
<evidence type="ECO:0000313" key="2">
    <source>
        <dbReference type="Proteomes" id="UP000828048"/>
    </source>
</evidence>
<organism evidence="1 2">
    <name type="scientific">Vaccinium darrowii</name>
    <dbReference type="NCBI Taxonomy" id="229202"/>
    <lineage>
        <taxon>Eukaryota</taxon>
        <taxon>Viridiplantae</taxon>
        <taxon>Streptophyta</taxon>
        <taxon>Embryophyta</taxon>
        <taxon>Tracheophyta</taxon>
        <taxon>Spermatophyta</taxon>
        <taxon>Magnoliopsida</taxon>
        <taxon>eudicotyledons</taxon>
        <taxon>Gunneridae</taxon>
        <taxon>Pentapetalae</taxon>
        <taxon>asterids</taxon>
        <taxon>Ericales</taxon>
        <taxon>Ericaceae</taxon>
        <taxon>Vaccinioideae</taxon>
        <taxon>Vaccinieae</taxon>
        <taxon>Vaccinium</taxon>
    </lineage>
</organism>